<feature type="transmembrane region" description="Helical" evidence="6">
    <location>
        <begin position="412"/>
        <end position="434"/>
    </location>
</feature>
<dbReference type="InterPro" id="IPR038766">
    <property type="entry name" value="Membrane_comp_ABC_pdt"/>
</dbReference>
<comment type="caution">
    <text evidence="8">The sequence shown here is derived from an EMBL/GenBank/DDBJ whole genome shotgun (WGS) entry which is preliminary data.</text>
</comment>
<evidence type="ECO:0000256" key="3">
    <source>
        <dbReference type="ARBA" id="ARBA00022692"/>
    </source>
</evidence>
<keyword evidence="5 6" id="KW-0472">Membrane</keyword>
<name>A0ABQ3Y9Q3_9ACTN</name>
<reference evidence="8 9" key="1">
    <citation type="submission" date="2021-01" db="EMBL/GenBank/DDBJ databases">
        <title>Whole genome shotgun sequence of Actinoplanes deccanensis NBRC 13994.</title>
        <authorList>
            <person name="Komaki H."/>
            <person name="Tamura T."/>
        </authorList>
    </citation>
    <scope>NUCLEOTIDE SEQUENCE [LARGE SCALE GENOMIC DNA]</scope>
    <source>
        <strain evidence="8 9">NBRC 13994</strain>
    </source>
</reference>
<feature type="transmembrane region" description="Helical" evidence="6">
    <location>
        <begin position="363"/>
        <end position="391"/>
    </location>
</feature>
<dbReference type="EMBL" id="BOMI01000107">
    <property type="protein sequence ID" value="GID76733.1"/>
    <property type="molecule type" value="Genomic_DNA"/>
</dbReference>
<feature type="transmembrane region" description="Helical" evidence="6">
    <location>
        <begin position="241"/>
        <end position="267"/>
    </location>
</feature>
<feature type="transmembrane region" description="Helical" evidence="6">
    <location>
        <begin position="653"/>
        <end position="676"/>
    </location>
</feature>
<protein>
    <recommendedName>
        <fullName evidence="7">ABC3 transporter permease C-terminal domain-containing protein</fullName>
    </recommendedName>
</protein>
<feature type="domain" description="ABC3 transporter permease C-terminal" evidence="7">
    <location>
        <begin position="609"/>
        <end position="720"/>
    </location>
</feature>
<evidence type="ECO:0000313" key="8">
    <source>
        <dbReference type="EMBL" id="GID76733.1"/>
    </source>
</evidence>
<organism evidence="8 9">
    <name type="scientific">Paractinoplanes deccanensis</name>
    <dbReference type="NCBI Taxonomy" id="113561"/>
    <lineage>
        <taxon>Bacteria</taxon>
        <taxon>Bacillati</taxon>
        <taxon>Actinomycetota</taxon>
        <taxon>Actinomycetes</taxon>
        <taxon>Micromonosporales</taxon>
        <taxon>Micromonosporaceae</taxon>
        <taxon>Paractinoplanes</taxon>
    </lineage>
</organism>
<evidence type="ECO:0000256" key="2">
    <source>
        <dbReference type="ARBA" id="ARBA00022475"/>
    </source>
</evidence>
<feature type="transmembrane region" description="Helical" evidence="6">
    <location>
        <begin position="333"/>
        <end position="351"/>
    </location>
</feature>
<dbReference type="InterPro" id="IPR003838">
    <property type="entry name" value="ABC3_permease_C"/>
</dbReference>
<dbReference type="PANTHER" id="PTHR30287">
    <property type="entry name" value="MEMBRANE COMPONENT OF PREDICTED ABC SUPERFAMILY METABOLITE UPTAKE TRANSPORTER"/>
    <property type="match status" value="1"/>
</dbReference>
<accession>A0ABQ3Y9Q3</accession>
<feature type="transmembrane region" description="Helical" evidence="6">
    <location>
        <begin position="609"/>
        <end position="632"/>
    </location>
</feature>
<evidence type="ECO:0000259" key="7">
    <source>
        <dbReference type="Pfam" id="PF02687"/>
    </source>
</evidence>
<gene>
    <name evidence="8" type="ORF">Ade02nite_53740</name>
</gene>
<keyword evidence="4 6" id="KW-1133">Transmembrane helix</keyword>
<evidence type="ECO:0000256" key="6">
    <source>
        <dbReference type="SAM" id="Phobius"/>
    </source>
</evidence>
<feature type="transmembrane region" description="Helical" evidence="6">
    <location>
        <begin position="287"/>
        <end position="312"/>
    </location>
</feature>
<keyword evidence="9" id="KW-1185">Reference proteome</keyword>
<dbReference type="RefSeq" id="WP_203769652.1">
    <property type="nucleotide sequence ID" value="NZ_BAAABO010000029.1"/>
</dbReference>
<keyword evidence="3 6" id="KW-0812">Transmembrane</keyword>
<comment type="subcellular location">
    <subcellularLocation>
        <location evidence="1">Cell membrane</location>
        <topology evidence="1">Multi-pass membrane protein</topology>
    </subcellularLocation>
</comment>
<feature type="transmembrane region" description="Helical" evidence="6">
    <location>
        <begin position="696"/>
        <end position="718"/>
    </location>
</feature>
<dbReference type="Proteomes" id="UP000609879">
    <property type="component" value="Unassembled WGS sequence"/>
</dbReference>
<evidence type="ECO:0000256" key="5">
    <source>
        <dbReference type="ARBA" id="ARBA00023136"/>
    </source>
</evidence>
<proteinExistence type="predicted"/>
<evidence type="ECO:0000313" key="9">
    <source>
        <dbReference type="Proteomes" id="UP000609879"/>
    </source>
</evidence>
<keyword evidence="2" id="KW-1003">Cell membrane</keyword>
<feature type="transmembrane region" description="Helical" evidence="6">
    <location>
        <begin position="196"/>
        <end position="220"/>
    </location>
</feature>
<evidence type="ECO:0000256" key="1">
    <source>
        <dbReference type="ARBA" id="ARBA00004651"/>
    </source>
</evidence>
<evidence type="ECO:0000256" key="4">
    <source>
        <dbReference type="ARBA" id="ARBA00022989"/>
    </source>
</evidence>
<sequence>MIRLGLRMALGRDGLGRLALIGGAVALGVALLLGVLAGVNAVQAQNLRYAWLNSAVTAAATGPPVADPAWWAPRQDYFHGRSIIRIDVGVTGPSGPVPPGLPELPAAGSFSVSPALARLLDATPADQLGDRFPGRRVGVLGASALPGPDALIAVVGRTPAEVSVLDGAVRVERIVSVSPSECDGCYIGIGGDGLTLILGVVGVALLFPLLMFVGTATRLAAARREQRFAAMRLIGATPRQVATLATVESTVAAALGAAAGFALYPLVRLGLTRIPFTGERFFPAQLSLSWVQIAAVAVGVPLGAAVAARLALRRVRISPLGVTRRVTPRPPRAWRLVPLAAGLAELAWFVGRRPETSNGQLLAYLSGILIVMVGLVVAGPYLTLLGARVLARVSRRPAGMIAGRRLADDPRAGFRAVSGLMLALFVTSVATGVIGTMVKDHGAADAQAGKLGLTSFPEDLAPGERGLTAAAVPASLSSVPGVSHVQVIHYNADRGQQGLPGLISCADLAALREFGSCPPGAEVARVFSDLSAPDGVPAHWEAAPMSAASLASRPVLSLVVLTDGSDAAVERARTIMEAAFPTLRPPLTDQEWNSDFARTLVQFQRLADIVVVASLVIAGCALAVAVTGGLNERKRPFSLLRLTGVRLAELRRVVALESAVPLLAVSALAMAAGFLSAHLFLRSQLQLDLAAPPASYYALVAVGLGASLALIASTMPLLRRITGPEIARNE</sequence>
<dbReference type="Pfam" id="PF02687">
    <property type="entry name" value="FtsX"/>
    <property type="match status" value="1"/>
</dbReference>
<dbReference type="PANTHER" id="PTHR30287:SF2">
    <property type="entry name" value="BLL1001 PROTEIN"/>
    <property type="match status" value="1"/>
</dbReference>